<organism evidence="1 2">
    <name type="scientific">Klebsiella pneumoniae</name>
    <dbReference type="NCBI Taxonomy" id="573"/>
    <lineage>
        <taxon>Bacteria</taxon>
        <taxon>Pseudomonadati</taxon>
        <taxon>Pseudomonadota</taxon>
        <taxon>Gammaproteobacteria</taxon>
        <taxon>Enterobacterales</taxon>
        <taxon>Enterobacteriaceae</taxon>
        <taxon>Klebsiella/Raoultella group</taxon>
        <taxon>Klebsiella</taxon>
        <taxon>Klebsiella pneumoniae complex</taxon>
    </lineage>
</organism>
<accession>A0A377Y2E8</accession>
<dbReference type="RefSeq" id="WP_117102161.1">
    <property type="nucleotide sequence ID" value="NZ_JAJFVW010000007.1"/>
</dbReference>
<dbReference type="AlphaFoldDB" id="A0A377Y2E8"/>
<proteinExistence type="predicted"/>
<name>A0A377Y2E8_KLEPN</name>
<dbReference type="Proteomes" id="UP000254103">
    <property type="component" value="Unassembled WGS sequence"/>
</dbReference>
<sequence length="152" mass="17867">MSLDGFSRDKVEWFRSWVLKKNFLEVVDLHFQLSEAVKKHYRLRAEQKHLSIAISACEYMICISDIAMDALIAKALYQIYEYEQVVGDYPYPKTFYRPSHHGYYQLGVLLRKCKNIKREEQLNRKMREEGWGGGEIELSQLTGSKFMGFKVG</sequence>
<protein>
    <submittedName>
        <fullName evidence="1">Uncharacterized protein</fullName>
    </submittedName>
</protein>
<gene>
    <name evidence="1" type="ORF">NCTC5052_03162</name>
</gene>
<dbReference type="EMBL" id="UGLJ01000002">
    <property type="protein sequence ID" value="STT94720.1"/>
    <property type="molecule type" value="Genomic_DNA"/>
</dbReference>
<evidence type="ECO:0000313" key="1">
    <source>
        <dbReference type="EMBL" id="STT94720.1"/>
    </source>
</evidence>
<evidence type="ECO:0000313" key="2">
    <source>
        <dbReference type="Proteomes" id="UP000254103"/>
    </source>
</evidence>
<reference evidence="1 2" key="1">
    <citation type="submission" date="2018-06" db="EMBL/GenBank/DDBJ databases">
        <authorList>
            <consortium name="Pathogen Informatics"/>
            <person name="Doyle S."/>
        </authorList>
    </citation>
    <scope>NUCLEOTIDE SEQUENCE [LARGE SCALE GENOMIC DNA]</scope>
    <source>
        <strain evidence="1 2">NCTC5052</strain>
    </source>
</reference>